<dbReference type="AlphaFoldDB" id="A0A5D2PTZ3"/>
<feature type="chain" id="PRO_5022839804" evidence="7">
    <location>
        <begin position="22"/>
        <end position="67"/>
    </location>
</feature>
<dbReference type="Proteomes" id="UP000322667">
    <property type="component" value="Chromosome A07"/>
</dbReference>
<keyword evidence="3" id="KW-0964">Secreted</keyword>
<proteinExistence type="inferred from homology"/>
<reference evidence="8 9" key="1">
    <citation type="submission" date="2019-07" db="EMBL/GenBank/DDBJ databases">
        <title>WGS assembly of Gossypium tomentosum.</title>
        <authorList>
            <person name="Chen Z.J."/>
            <person name="Sreedasyam A."/>
            <person name="Ando A."/>
            <person name="Song Q."/>
            <person name="De L."/>
            <person name="Hulse-Kemp A."/>
            <person name="Ding M."/>
            <person name="Ye W."/>
            <person name="Kirkbride R."/>
            <person name="Jenkins J."/>
            <person name="Plott C."/>
            <person name="Lovell J."/>
            <person name="Lin Y.-M."/>
            <person name="Vaughn R."/>
            <person name="Liu B."/>
            <person name="Li W."/>
            <person name="Simpson S."/>
            <person name="Scheffler B."/>
            <person name="Saski C."/>
            <person name="Grover C."/>
            <person name="Hu G."/>
            <person name="Conover J."/>
            <person name="Carlson J."/>
            <person name="Shu S."/>
            <person name="Boston L."/>
            <person name="Williams M."/>
            <person name="Peterson D."/>
            <person name="Mcgee K."/>
            <person name="Jones D."/>
            <person name="Wendel J."/>
            <person name="Stelly D."/>
            <person name="Grimwood J."/>
            <person name="Schmutz J."/>
        </authorList>
    </citation>
    <scope>NUCLEOTIDE SEQUENCE [LARGE SCALE GENOMIC DNA]</scope>
    <source>
        <strain evidence="8">7179.01</strain>
    </source>
</reference>
<evidence type="ECO:0000256" key="4">
    <source>
        <dbReference type="ARBA" id="ARBA00022702"/>
    </source>
</evidence>
<keyword evidence="5 7" id="KW-0732">Signal</keyword>
<dbReference type="Pfam" id="PF05498">
    <property type="entry name" value="RALF"/>
    <property type="match status" value="1"/>
</dbReference>
<dbReference type="EMBL" id="CM017616">
    <property type="protein sequence ID" value="TYI19721.1"/>
    <property type="molecule type" value="Genomic_DNA"/>
</dbReference>
<sequence length="67" mass="7626">MGVSNMKEWLICLALIGIVVMEEVVQIDAAMTIHHPEVSGLVSYRRLLQETINPWNRGCSRLTRCRS</sequence>
<dbReference type="GO" id="GO:0040008">
    <property type="term" value="P:regulation of growth"/>
    <property type="evidence" value="ECO:0007669"/>
    <property type="project" value="UniProtKB-ARBA"/>
</dbReference>
<evidence type="ECO:0000256" key="5">
    <source>
        <dbReference type="ARBA" id="ARBA00022729"/>
    </source>
</evidence>
<dbReference type="GO" id="GO:0005179">
    <property type="term" value="F:hormone activity"/>
    <property type="evidence" value="ECO:0007669"/>
    <property type="project" value="UniProtKB-KW"/>
</dbReference>
<evidence type="ECO:0000256" key="7">
    <source>
        <dbReference type="SAM" id="SignalP"/>
    </source>
</evidence>
<dbReference type="InterPro" id="IPR008801">
    <property type="entry name" value="RALF"/>
</dbReference>
<evidence type="ECO:0000313" key="9">
    <source>
        <dbReference type="Proteomes" id="UP000322667"/>
    </source>
</evidence>
<accession>A0A5D2PTZ3</accession>
<evidence type="ECO:0000256" key="3">
    <source>
        <dbReference type="ARBA" id="ARBA00022525"/>
    </source>
</evidence>
<evidence type="ECO:0000256" key="6">
    <source>
        <dbReference type="ARBA" id="ARBA00023157"/>
    </source>
</evidence>
<dbReference type="GO" id="GO:0005576">
    <property type="term" value="C:extracellular region"/>
    <property type="evidence" value="ECO:0007669"/>
    <property type="project" value="UniProtKB-SubCell"/>
</dbReference>
<evidence type="ECO:0000256" key="1">
    <source>
        <dbReference type="ARBA" id="ARBA00004613"/>
    </source>
</evidence>
<protein>
    <submittedName>
        <fullName evidence="8">Uncharacterized protein</fullName>
    </submittedName>
</protein>
<feature type="signal peptide" evidence="7">
    <location>
        <begin position="1"/>
        <end position="21"/>
    </location>
</feature>
<organism evidence="8 9">
    <name type="scientific">Gossypium tomentosum</name>
    <name type="common">Hawaiian cotton</name>
    <name type="synonym">Gossypium sandvicense</name>
    <dbReference type="NCBI Taxonomy" id="34277"/>
    <lineage>
        <taxon>Eukaryota</taxon>
        <taxon>Viridiplantae</taxon>
        <taxon>Streptophyta</taxon>
        <taxon>Embryophyta</taxon>
        <taxon>Tracheophyta</taxon>
        <taxon>Spermatophyta</taxon>
        <taxon>Magnoliopsida</taxon>
        <taxon>eudicotyledons</taxon>
        <taxon>Gunneridae</taxon>
        <taxon>Pentapetalae</taxon>
        <taxon>rosids</taxon>
        <taxon>malvids</taxon>
        <taxon>Malvales</taxon>
        <taxon>Malvaceae</taxon>
        <taxon>Malvoideae</taxon>
        <taxon>Gossypium</taxon>
    </lineage>
</organism>
<keyword evidence="9" id="KW-1185">Reference proteome</keyword>
<evidence type="ECO:0000313" key="8">
    <source>
        <dbReference type="EMBL" id="TYI19721.1"/>
    </source>
</evidence>
<keyword evidence="4" id="KW-0372">Hormone</keyword>
<comment type="similarity">
    <text evidence="2">Belongs to the plant rapid alkalinization factor (RALF) family.</text>
</comment>
<keyword evidence="6" id="KW-1015">Disulfide bond</keyword>
<comment type="subcellular location">
    <subcellularLocation>
        <location evidence="1">Secreted</location>
    </subcellularLocation>
</comment>
<evidence type="ECO:0000256" key="2">
    <source>
        <dbReference type="ARBA" id="ARBA00009178"/>
    </source>
</evidence>
<gene>
    <name evidence="8" type="ORF">ES332_A07G184200v1</name>
</gene>
<name>A0A5D2PTZ3_GOSTO</name>